<proteinExistence type="predicted"/>
<accession>A0A170PPS1</accession>
<dbReference type="GO" id="GO:0016747">
    <property type="term" value="F:acyltransferase activity, transferring groups other than amino-acyl groups"/>
    <property type="evidence" value="ECO:0007669"/>
    <property type="project" value="InterPro"/>
</dbReference>
<gene>
    <name evidence="2" type="ORF">MGWOODY_Smn2253</name>
</gene>
<dbReference type="EMBL" id="CZQE01000322">
    <property type="protein sequence ID" value="CUS45976.1"/>
    <property type="molecule type" value="Genomic_DNA"/>
</dbReference>
<sequence>MSTLSVDPMMLHAWLAARSIARGLPAPVPEHGGFRVDTNSTEEIRRWVFPQVGAGLVELGRTIGEPLHPLKLCGSGEALLAALPDGWQLHPQTYFMTATTGWPERSLPADYGVETSRRDAVIEIRVTSASGDLAASGYAAETPQAFIYDRIITAPDHRRKGLGHVVMAALSRARENPDIPQLLVATDDGRALYSTLGWRTLSPYSTASIMPG</sequence>
<evidence type="ECO:0000259" key="1">
    <source>
        <dbReference type="Pfam" id="PF08445"/>
    </source>
</evidence>
<dbReference type="Gene3D" id="3.40.630.30">
    <property type="match status" value="1"/>
</dbReference>
<feature type="domain" description="GCN5-related N-acetyltransferase Rv2170-like" evidence="1">
    <location>
        <begin position="151"/>
        <end position="201"/>
    </location>
</feature>
<organism evidence="2">
    <name type="scientific">hydrothermal vent metagenome</name>
    <dbReference type="NCBI Taxonomy" id="652676"/>
    <lineage>
        <taxon>unclassified sequences</taxon>
        <taxon>metagenomes</taxon>
        <taxon>ecological metagenomes</taxon>
    </lineage>
</organism>
<reference evidence="2" key="1">
    <citation type="submission" date="2015-10" db="EMBL/GenBank/DDBJ databases">
        <authorList>
            <person name="Gilbert D.G."/>
        </authorList>
    </citation>
    <scope>NUCLEOTIDE SEQUENCE</scope>
</reference>
<evidence type="ECO:0000313" key="2">
    <source>
        <dbReference type="EMBL" id="CUS45976.1"/>
    </source>
</evidence>
<dbReference type="Pfam" id="PF08445">
    <property type="entry name" value="FR47"/>
    <property type="match status" value="1"/>
</dbReference>
<dbReference type="InterPro" id="IPR013653">
    <property type="entry name" value="GCN5-like_dom"/>
</dbReference>
<protein>
    <recommendedName>
        <fullName evidence="1">GCN5-related N-acetyltransferase Rv2170-like domain-containing protein</fullName>
    </recommendedName>
</protein>
<name>A0A170PPS1_9ZZZZ</name>
<dbReference type="SUPFAM" id="SSF55729">
    <property type="entry name" value="Acyl-CoA N-acyltransferases (Nat)"/>
    <property type="match status" value="1"/>
</dbReference>
<dbReference type="InterPro" id="IPR016181">
    <property type="entry name" value="Acyl_CoA_acyltransferase"/>
</dbReference>
<dbReference type="AlphaFoldDB" id="A0A170PPS1"/>